<dbReference type="PANTHER" id="PTHR42901:SF1">
    <property type="entry name" value="ALCOHOL DEHYDROGENASE"/>
    <property type="match status" value="1"/>
</dbReference>
<dbReference type="Pfam" id="PF00106">
    <property type="entry name" value="adh_short"/>
    <property type="match status" value="1"/>
</dbReference>
<comment type="similarity">
    <text evidence="1">Belongs to the short-chain dehydrogenases/reductases (SDR) family.</text>
</comment>
<protein>
    <submittedName>
        <fullName evidence="3">NAD(P)-dependent dehydrogenase, short-chain alcohol dehydrogenase family</fullName>
    </submittedName>
</protein>
<dbReference type="STRING" id="1233.SAMN05216387_106125"/>
<evidence type="ECO:0000256" key="2">
    <source>
        <dbReference type="ARBA" id="ARBA00023002"/>
    </source>
</evidence>
<dbReference type="PANTHER" id="PTHR42901">
    <property type="entry name" value="ALCOHOL DEHYDROGENASE"/>
    <property type="match status" value="1"/>
</dbReference>
<evidence type="ECO:0000256" key="1">
    <source>
        <dbReference type="ARBA" id="ARBA00006484"/>
    </source>
</evidence>
<dbReference type="RefSeq" id="WP_090828800.1">
    <property type="nucleotide sequence ID" value="NZ_FOBH01000006.1"/>
</dbReference>
<dbReference type="EMBL" id="FOBH01000006">
    <property type="protein sequence ID" value="SEL21007.1"/>
    <property type="molecule type" value="Genomic_DNA"/>
</dbReference>
<organism evidence="3 4">
    <name type="scientific">Nitrosovibrio tenuis</name>
    <dbReference type="NCBI Taxonomy" id="1233"/>
    <lineage>
        <taxon>Bacteria</taxon>
        <taxon>Pseudomonadati</taxon>
        <taxon>Pseudomonadota</taxon>
        <taxon>Betaproteobacteria</taxon>
        <taxon>Nitrosomonadales</taxon>
        <taxon>Nitrosomonadaceae</taxon>
        <taxon>Nitrosovibrio</taxon>
    </lineage>
</organism>
<dbReference type="NCBIfam" id="NF006509">
    <property type="entry name" value="PRK08945.1"/>
    <property type="match status" value="1"/>
</dbReference>
<accession>A0A1H7NDK9</accession>
<dbReference type="AlphaFoldDB" id="A0A1H7NDK9"/>
<dbReference type="InterPro" id="IPR036291">
    <property type="entry name" value="NAD(P)-bd_dom_sf"/>
</dbReference>
<dbReference type="Proteomes" id="UP000198620">
    <property type="component" value="Unassembled WGS sequence"/>
</dbReference>
<dbReference type="Gene3D" id="3.40.50.720">
    <property type="entry name" value="NAD(P)-binding Rossmann-like Domain"/>
    <property type="match status" value="1"/>
</dbReference>
<name>A0A1H7NDK9_9PROT</name>
<keyword evidence="2" id="KW-0560">Oxidoreductase</keyword>
<proteinExistence type="inferred from homology"/>
<dbReference type="SUPFAM" id="SSF51735">
    <property type="entry name" value="NAD(P)-binding Rossmann-fold domains"/>
    <property type="match status" value="1"/>
</dbReference>
<evidence type="ECO:0000313" key="3">
    <source>
        <dbReference type="EMBL" id="SEL21007.1"/>
    </source>
</evidence>
<keyword evidence="4" id="KW-1185">Reference proteome</keyword>
<evidence type="ECO:0000313" key="4">
    <source>
        <dbReference type="Proteomes" id="UP000198620"/>
    </source>
</evidence>
<dbReference type="InterPro" id="IPR002347">
    <property type="entry name" value="SDR_fam"/>
</dbReference>
<gene>
    <name evidence="3" type="ORF">SAMN05216387_106125</name>
</gene>
<dbReference type="GO" id="GO:0016491">
    <property type="term" value="F:oxidoreductase activity"/>
    <property type="evidence" value="ECO:0007669"/>
    <property type="project" value="UniProtKB-KW"/>
</dbReference>
<dbReference type="PRINTS" id="PR00081">
    <property type="entry name" value="GDHRDH"/>
</dbReference>
<reference evidence="3 4" key="1">
    <citation type="submission" date="2016-10" db="EMBL/GenBank/DDBJ databases">
        <authorList>
            <person name="de Groot N.N."/>
        </authorList>
    </citation>
    <scope>NUCLEOTIDE SEQUENCE [LARGE SCALE GENOMIC DNA]</scope>
    <source>
        <strain evidence="3 4">Nv1</strain>
    </source>
</reference>
<dbReference type="OrthoDB" id="9790785at2"/>
<sequence length="248" mass="26891">MDNSKNYHAPMDLLKNRVILVTGAGQGLGRTAALTYASHGATVILHGRNIKKLEKVYDEIEAQGGAQPAIFPLDLEKAGDNDFTAIAGAIKEQLGRLDGILHNASLLLNLSPLETQTLEQWLALLRVNLIAPLALTRACLPLLKASSDASVIMTSETHGHEPSAYWGGFAVAKAGVEVLVKIQAQEWEMFSNLRINCVIPGPVNTPQRNRTHPGEVKQSLRQPQDLMSSYLYLMGPDSKAVSGKTIFC</sequence>